<organism evidence="13 14">
    <name type="scientific">Actinomyces graevenitzii F0530</name>
    <dbReference type="NCBI Taxonomy" id="1321817"/>
    <lineage>
        <taxon>Bacteria</taxon>
        <taxon>Bacillati</taxon>
        <taxon>Actinomycetota</taxon>
        <taxon>Actinomycetes</taxon>
        <taxon>Actinomycetales</taxon>
        <taxon>Actinomycetaceae</taxon>
        <taxon>Actinomyces</taxon>
    </lineage>
</organism>
<dbReference type="Pfam" id="PF02518">
    <property type="entry name" value="HATPase_c"/>
    <property type="match status" value="1"/>
</dbReference>
<comment type="catalytic activity">
    <reaction evidence="1">
        <text>ATP + protein L-histidine = ADP + protein N-phospho-L-histidine.</text>
        <dbReference type="EC" id="2.7.13.3"/>
    </reaction>
</comment>
<evidence type="ECO:0000313" key="13">
    <source>
        <dbReference type="EMBL" id="ERH14847.1"/>
    </source>
</evidence>
<dbReference type="PATRIC" id="fig|1321817.3.peg.1245"/>
<dbReference type="InterPro" id="IPR005467">
    <property type="entry name" value="His_kinase_dom"/>
</dbReference>
<dbReference type="InterPro" id="IPR036890">
    <property type="entry name" value="HATPase_C_sf"/>
</dbReference>
<dbReference type="Pfam" id="PF00512">
    <property type="entry name" value="HisKA"/>
    <property type="match status" value="1"/>
</dbReference>
<keyword evidence="8 10" id="KW-1133">Transmembrane helix</keyword>
<dbReference type="AlphaFoldDB" id="U1R8K2"/>
<dbReference type="InterPro" id="IPR004358">
    <property type="entry name" value="Sig_transdc_His_kin-like_C"/>
</dbReference>
<dbReference type="CDD" id="cd00075">
    <property type="entry name" value="HATPase"/>
    <property type="match status" value="1"/>
</dbReference>
<name>U1R8K2_9ACTO</name>
<reference evidence="13 14" key="1">
    <citation type="submission" date="2013-08" db="EMBL/GenBank/DDBJ databases">
        <authorList>
            <person name="Weinstock G."/>
            <person name="Sodergren E."/>
            <person name="Wylie T."/>
            <person name="Fulton L."/>
            <person name="Fulton R."/>
            <person name="Fronick C."/>
            <person name="O'Laughlin M."/>
            <person name="Godfrey J."/>
            <person name="Miner T."/>
            <person name="Herter B."/>
            <person name="Appelbaum E."/>
            <person name="Cordes M."/>
            <person name="Lek S."/>
            <person name="Wollam A."/>
            <person name="Pepin K.H."/>
            <person name="Palsikar V.B."/>
            <person name="Mitreva M."/>
            <person name="Wilson R.K."/>
        </authorList>
    </citation>
    <scope>NUCLEOTIDE SEQUENCE [LARGE SCALE GENOMIC DNA]</scope>
    <source>
        <strain evidence="13 14">F0530</strain>
    </source>
</reference>
<gene>
    <name evidence="13" type="ORF">HMPREF1978_01415</name>
</gene>
<evidence type="ECO:0000256" key="9">
    <source>
        <dbReference type="ARBA" id="ARBA00023012"/>
    </source>
</evidence>
<feature type="domain" description="Histidine kinase" evidence="11">
    <location>
        <begin position="327"/>
        <end position="560"/>
    </location>
</feature>
<dbReference type="SMART" id="SM00388">
    <property type="entry name" value="HisKA"/>
    <property type="match status" value="1"/>
</dbReference>
<dbReference type="PROSITE" id="PS50109">
    <property type="entry name" value="HIS_KIN"/>
    <property type="match status" value="1"/>
</dbReference>
<keyword evidence="5" id="KW-0808">Transferase</keyword>
<feature type="transmembrane region" description="Helical" evidence="10">
    <location>
        <begin position="55"/>
        <end position="79"/>
    </location>
</feature>
<sequence>MFRAIKQLLASARGSVSSWERNWQPSAAQCAQHPQVEAGRRRRLWAHKKLSLRRMIVLTVVAVVFVLAGTIGCLSTWALEASLMDRADIRVQAASQRGNTRRHSESTEKNVAQQLLQTYGSDSSDYNPPAGLDAPGQAAGTLALLRNRQGVVASAYINNEGKYTYLTRDQINTLMAALNSGKTKPFTVYVEGLGTYRVLVTRDSVSSDAVLTGVSLADDEALIGRQMIIEVLLVGSGVVLAAVVCFGLVSRFLQPLRRVAATARQVATQPMDSGEVQIERRVSLADLCSSTEVGEVGTALNTLLDHVNDALEVRQRSETQVRQFVADASHELRTPLAAIRGYTELVRSGREGDQLSEISQQAMDRIASESLRMSELVNDLLLLARLDAGRELEDELVDLAPVLIESVADAQIAGPDHTFELDLSAVFGADEDLDEQLPLVRGDEQRLRQVLANLLANARLHTPAGTHVWVKLLQEDGRYRIVVADNGPGISPQLRGKLFERFTRADASRNRQGGSTGLGLAICAAIAQAHGGSVQLADSAQYLDDAAQGACFVLSLPVAS</sequence>
<keyword evidence="10" id="KW-0472">Membrane</keyword>
<accession>U1R8K2</accession>
<dbReference type="FunFam" id="1.10.287.130:FF:000001">
    <property type="entry name" value="Two-component sensor histidine kinase"/>
    <property type="match status" value="1"/>
</dbReference>
<evidence type="ECO:0000256" key="4">
    <source>
        <dbReference type="ARBA" id="ARBA00022553"/>
    </source>
</evidence>
<dbReference type="Proteomes" id="UP000016481">
    <property type="component" value="Unassembled WGS sequence"/>
</dbReference>
<evidence type="ECO:0000259" key="12">
    <source>
        <dbReference type="PROSITE" id="PS50885"/>
    </source>
</evidence>
<dbReference type="SUPFAM" id="SSF55874">
    <property type="entry name" value="ATPase domain of HSP90 chaperone/DNA topoisomerase II/histidine kinase"/>
    <property type="match status" value="1"/>
</dbReference>
<evidence type="ECO:0000256" key="5">
    <source>
        <dbReference type="ARBA" id="ARBA00022679"/>
    </source>
</evidence>
<dbReference type="HOGENOM" id="CLU_000445_89_6_11"/>
<evidence type="ECO:0000256" key="10">
    <source>
        <dbReference type="SAM" id="Phobius"/>
    </source>
</evidence>
<proteinExistence type="predicted"/>
<dbReference type="PANTHER" id="PTHR43711:SF1">
    <property type="entry name" value="HISTIDINE KINASE 1"/>
    <property type="match status" value="1"/>
</dbReference>
<dbReference type="CDD" id="cd00082">
    <property type="entry name" value="HisKA"/>
    <property type="match status" value="1"/>
</dbReference>
<dbReference type="InterPro" id="IPR003594">
    <property type="entry name" value="HATPase_dom"/>
</dbReference>
<dbReference type="InterPro" id="IPR003660">
    <property type="entry name" value="HAMP_dom"/>
</dbReference>
<comment type="caution">
    <text evidence="13">The sequence shown here is derived from an EMBL/GenBank/DDBJ whole genome shotgun (WGS) entry which is preliminary data.</text>
</comment>
<dbReference type="SUPFAM" id="SSF47384">
    <property type="entry name" value="Homodimeric domain of signal transducing histidine kinase"/>
    <property type="match status" value="1"/>
</dbReference>
<comment type="subcellular location">
    <subcellularLocation>
        <location evidence="2">Cell membrane</location>
    </subcellularLocation>
</comment>
<keyword evidence="9" id="KW-0902">Two-component regulatory system</keyword>
<evidence type="ECO:0000259" key="11">
    <source>
        <dbReference type="PROSITE" id="PS50109"/>
    </source>
</evidence>
<evidence type="ECO:0000256" key="6">
    <source>
        <dbReference type="ARBA" id="ARBA00022692"/>
    </source>
</evidence>
<feature type="domain" description="HAMP" evidence="12">
    <location>
        <begin position="250"/>
        <end position="312"/>
    </location>
</feature>
<dbReference type="Gene3D" id="6.10.340.10">
    <property type="match status" value="1"/>
</dbReference>
<dbReference type="InterPro" id="IPR036097">
    <property type="entry name" value="HisK_dim/P_sf"/>
</dbReference>
<evidence type="ECO:0000313" key="14">
    <source>
        <dbReference type="Proteomes" id="UP000016481"/>
    </source>
</evidence>
<dbReference type="GO" id="GO:0005886">
    <property type="term" value="C:plasma membrane"/>
    <property type="evidence" value="ECO:0007669"/>
    <property type="project" value="UniProtKB-SubCell"/>
</dbReference>
<keyword evidence="4" id="KW-0597">Phosphoprotein</keyword>
<feature type="transmembrane region" description="Helical" evidence="10">
    <location>
        <begin position="227"/>
        <end position="249"/>
    </location>
</feature>
<evidence type="ECO:0000256" key="2">
    <source>
        <dbReference type="ARBA" id="ARBA00004236"/>
    </source>
</evidence>
<dbReference type="InterPro" id="IPR050736">
    <property type="entry name" value="Sensor_HK_Regulatory"/>
</dbReference>
<evidence type="ECO:0000256" key="1">
    <source>
        <dbReference type="ARBA" id="ARBA00000085"/>
    </source>
</evidence>
<keyword evidence="6 10" id="KW-0812">Transmembrane</keyword>
<dbReference type="PANTHER" id="PTHR43711">
    <property type="entry name" value="TWO-COMPONENT HISTIDINE KINASE"/>
    <property type="match status" value="1"/>
</dbReference>
<dbReference type="SMART" id="SM00387">
    <property type="entry name" value="HATPase_c"/>
    <property type="match status" value="1"/>
</dbReference>
<evidence type="ECO:0000256" key="8">
    <source>
        <dbReference type="ARBA" id="ARBA00022989"/>
    </source>
</evidence>
<dbReference type="EMBL" id="AWSC01000060">
    <property type="protein sequence ID" value="ERH14847.1"/>
    <property type="molecule type" value="Genomic_DNA"/>
</dbReference>
<keyword evidence="7 13" id="KW-0418">Kinase</keyword>
<dbReference type="PROSITE" id="PS50885">
    <property type="entry name" value="HAMP"/>
    <property type="match status" value="1"/>
</dbReference>
<dbReference type="Gene3D" id="3.30.565.10">
    <property type="entry name" value="Histidine kinase-like ATPase, C-terminal domain"/>
    <property type="match status" value="1"/>
</dbReference>
<dbReference type="RefSeq" id="WP_021603557.1">
    <property type="nucleotide sequence ID" value="NZ_KE951489.1"/>
</dbReference>
<dbReference type="GO" id="GO:0000155">
    <property type="term" value="F:phosphorelay sensor kinase activity"/>
    <property type="evidence" value="ECO:0007669"/>
    <property type="project" value="InterPro"/>
</dbReference>
<evidence type="ECO:0000256" key="3">
    <source>
        <dbReference type="ARBA" id="ARBA00012438"/>
    </source>
</evidence>
<protein>
    <recommendedName>
        <fullName evidence="3">histidine kinase</fullName>
        <ecNumber evidence="3">2.7.13.3</ecNumber>
    </recommendedName>
</protein>
<evidence type="ECO:0000256" key="7">
    <source>
        <dbReference type="ARBA" id="ARBA00022777"/>
    </source>
</evidence>
<dbReference type="InterPro" id="IPR003661">
    <property type="entry name" value="HisK_dim/P_dom"/>
</dbReference>
<dbReference type="Gene3D" id="1.10.287.130">
    <property type="match status" value="1"/>
</dbReference>
<dbReference type="EC" id="2.7.13.3" evidence="3"/>
<dbReference type="SMART" id="SM00304">
    <property type="entry name" value="HAMP"/>
    <property type="match status" value="1"/>
</dbReference>
<dbReference type="PRINTS" id="PR00344">
    <property type="entry name" value="BCTRLSENSOR"/>
</dbReference>